<keyword evidence="2" id="KW-1185">Reference proteome</keyword>
<dbReference type="Proteomes" id="UP000814140">
    <property type="component" value="Unassembled WGS sequence"/>
</dbReference>
<comment type="caution">
    <text evidence="1">The sequence shown here is derived from an EMBL/GenBank/DDBJ whole genome shotgun (WGS) entry which is preliminary data.</text>
</comment>
<evidence type="ECO:0000313" key="2">
    <source>
        <dbReference type="Proteomes" id="UP000814140"/>
    </source>
</evidence>
<name>A0ACB8TA86_9AGAM</name>
<reference evidence="1" key="1">
    <citation type="submission" date="2021-03" db="EMBL/GenBank/DDBJ databases">
        <authorList>
            <consortium name="DOE Joint Genome Institute"/>
            <person name="Ahrendt S."/>
            <person name="Looney B.P."/>
            <person name="Miyauchi S."/>
            <person name="Morin E."/>
            <person name="Drula E."/>
            <person name="Courty P.E."/>
            <person name="Chicoki N."/>
            <person name="Fauchery L."/>
            <person name="Kohler A."/>
            <person name="Kuo A."/>
            <person name="Labutti K."/>
            <person name="Pangilinan J."/>
            <person name="Lipzen A."/>
            <person name="Riley R."/>
            <person name="Andreopoulos W."/>
            <person name="He G."/>
            <person name="Johnson J."/>
            <person name="Barry K.W."/>
            <person name="Grigoriev I.V."/>
            <person name="Nagy L."/>
            <person name="Hibbett D."/>
            <person name="Henrissat B."/>
            <person name="Matheny P.B."/>
            <person name="Labbe J."/>
            <person name="Martin F."/>
        </authorList>
    </citation>
    <scope>NUCLEOTIDE SEQUENCE</scope>
    <source>
        <strain evidence="1">HHB10654</strain>
    </source>
</reference>
<sequence>KALTQLHFSLDTSVLRTCPLCDLTFTKGAPDDESLHKAHCARVQRGMEWGREEERSSPKADVREVATGVRLKDKKKGRIISVNADAGGKIGSKLSLLLETISLHLSSPPLTPAILRASRIYLFLLPSAASASREKIVGCVVATHISEAMAIASASEVDRPPSDNAADMLPPTATLVAVDTSIGLFCRPELLPTPLGIPRLFVPSAHRRQGIAVLLLDTAAATFVHGCKLDPRRGDVAFTQPTGAGRAVMESWGKGGVRIYQE</sequence>
<feature type="non-terminal residue" evidence="1">
    <location>
        <position position="1"/>
    </location>
</feature>
<protein>
    <submittedName>
        <fullName evidence="1">Uncharacterized protein</fullName>
    </submittedName>
</protein>
<accession>A0ACB8TA86</accession>
<evidence type="ECO:0000313" key="1">
    <source>
        <dbReference type="EMBL" id="KAI0065493.1"/>
    </source>
</evidence>
<organism evidence="1 2">
    <name type="scientific">Artomyces pyxidatus</name>
    <dbReference type="NCBI Taxonomy" id="48021"/>
    <lineage>
        <taxon>Eukaryota</taxon>
        <taxon>Fungi</taxon>
        <taxon>Dikarya</taxon>
        <taxon>Basidiomycota</taxon>
        <taxon>Agaricomycotina</taxon>
        <taxon>Agaricomycetes</taxon>
        <taxon>Russulales</taxon>
        <taxon>Auriscalpiaceae</taxon>
        <taxon>Artomyces</taxon>
    </lineage>
</organism>
<dbReference type="EMBL" id="MU277195">
    <property type="protein sequence ID" value="KAI0065493.1"/>
    <property type="molecule type" value="Genomic_DNA"/>
</dbReference>
<reference evidence="1" key="2">
    <citation type="journal article" date="2022" name="New Phytol.">
        <title>Evolutionary transition to the ectomycorrhizal habit in the genomes of a hyperdiverse lineage of mushroom-forming fungi.</title>
        <authorList>
            <person name="Looney B."/>
            <person name="Miyauchi S."/>
            <person name="Morin E."/>
            <person name="Drula E."/>
            <person name="Courty P.E."/>
            <person name="Kohler A."/>
            <person name="Kuo A."/>
            <person name="LaButti K."/>
            <person name="Pangilinan J."/>
            <person name="Lipzen A."/>
            <person name="Riley R."/>
            <person name="Andreopoulos W."/>
            <person name="He G."/>
            <person name="Johnson J."/>
            <person name="Nolan M."/>
            <person name="Tritt A."/>
            <person name="Barry K.W."/>
            <person name="Grigoriev I.V."/>
            <person name="Nagy L.G."/>
            <person name="Hibbett D."/>
            <person name="Henrissat B."/>
            <person name="Matheny P.B."/>
            <person name="Labbe J."/>
            <person name="Martin F.M."/>
        </authorList>
    </citation>
    <scope>NUCLEOTIDE SEQUENCE</scope>
    <source>
        <strain evidence="1">HHB10654</strain>
    </source>
</reference>
<gene>
    <name evidence="1" type="ORF">BV25DRAFT_1763265</name>
</gene>
<proteinExistence type="predicted"/>
<feature type="non-terminal residue" evidence="1">
    <location>
        <position position="262"/>
    </location>
</feature>